<evidence type="ECO:0000256" key="4">
    <source>
        <dbReference type="ARBA" id="ARBA00022692"/>
    </source>
</evidence>
<evidence type="ECO:0000313" key="10">
    <source>
        <dbReference type="EMBL" id="CAG8419201.1"/>
    </source>
</evidence>
<accession>A0A9W4JWN8</accession>
<feature type="transmembrane region" description="Helical" evidence="9">
    <location>
        <begin position="59"/>
        <end position="82"/>
    </location>
</feature>
<keyword evidence="7" id="KW-0333">Golgi apparatus</keyword>
<gene>
    <name evidence="10" type="ORF">PSALAMII_LOCUS9554</name>
</gene>
<keyword evidence="4 9" id="KW-0812">Transmembrane</keyword>
<reference evidence="10" key="1">
    <citation type="submission" date="2021-07" db="EMBL/GenBank/DDBJ databases">
        <authorList>
            <person name="Branca A.L. A."/>
        </authorList>
    </citation>
    <scope>NUCLEOTIDE SEQUENCE</scope>
</reference>
<evidence type="ECO:0000256" key="5">
    <source>
        <dbReference type="ARBA" id="ARBA00022729"/>
    </source>
</evidence>
<dbReference type="Pfam" id="PF06842">
    <property type="entry name" value="DUF1242"/>
    <property type="match status" value="1"/>
</dbReference>
<keyword evidence="5" id="KW-0732">Signal</keyword>
<dbReference type="OrthoDB" id="4323916at2759"/>
<organism evidence="10 11">
    <name type="scientific">Penicillium salamii</name>
    <dbReference type="NCBI Taxonomy" id="1612424"/>
    <lineage>
        <taxon>Eukaryota</taxon>
        <taxon>Fungi</taxon>
        <taxon>Dikarya</taxon>
        <taxon>Ascomycota</taxon>
        <taxon>Pezizomycotina</taxon>
        <taxon>Eurotiomycetes</taxon>
        <taxon>Eurotiomycetidae</taxon>
        <taxon>Eurotiales</taxon>
        <taxon>Aspergillaceae</taxon>
        <taxon>Penicillium</taxon>
    </lineage>
</organism>
<dbReference type="InterPro" id="IPR009653">
    <property type="entry name" value="Ksh1"/>
</dbReference>
<comment type="subcellular location">
    <subcellularLocation>
        <location evidence="2">Golgi apparatus membrane</location>
        <topology evidence="2">Single-pass type I membrane protein</topology>
    </subcellularLocation>
</comment>
<evidence type="ECO:0000256" key="6">
    <source>
        <dbReference type="ARBA" id="ARBA00022989"/>
    </source>
</evidence>
<evidence type="ECO:0000256" key="7">
    <source>
        <dbReference type="ARBA" id="ARBA00023034"/>
    </source>
</evidence>
<keyword evidence="8 9" id="KW-0472">Membrane</keyword>
<evidence type="ECO:0000256" key="8">
    <source>
        <dbReference type="ARBA" id="ARBA00023136"/>
    </source>
</evidence>
<keyword evidence="6 9" id="KW-1133">Transmembrane helix</keyword>
<dbReference type="PANTHER" id="PTHR13229">
    <property type="entry name" value="PROTEIN KISH-A"/>
    <property type="match status" value="1"/>
</dbReference>
<protein>
    <recommendedName>
        <fullName evidence="12">Protein kish</fullName>
    </recommendedName>
</protein>
<comment type="function">
    <text evidence="1">Involved in the early part of the secretory pathway.</text>
</comment>
<proteinExistence type="inferred from homology"/>
<dbReference type="Proteomes" id="UP001152592">
    <property type="component" value="Unassembled WGS sequence"/>
</dbReference>
<evidence type="ECO:0000256" key="2">
    <source>
        <dbReference type="ARBA" id="ARBA00004614"/>
    </source>
</evidence>
<evidence type="ECO:0000256" key="1">
    <source>
        <dbReference type="ARBA" id="ARBA00002154"/>
    </source>
</evidence>
<evidence type="ECO:0008006" key="12">
    <source>
        <dbReference type="Google" id="ProtNLM"/>
    </source>
</evidence>
<dbReference type="GO" id="GO:0000139">
    <property type="term" value="C:Golgi membrane"/>
    <property type="evidence" value="ECO:0007669"/>
    <property type="project" value="UniProtKB-SubCell"/>
</dbReference>
<evidence type="ECO:0000256" key="9">
    <source>
        <dbReference type="SAM" id="Phobius"/>
    </source>
</evidence>
<dbReference type="InterPro" id="IPR051523">
    <property type="entry name" value="KISH_domain"/>
</dbReference>
<sequence>MTIGAGKLPASWVGPCAGRTFLAECGVRWDSLATGHLDLDNFDCSSPPKLRARIRHGELSALFNFRSLLLVLLLIICTSSYAHSIMPGIMDRNQNGMFGIFWKCARIGERLSPYVSICCVLMAVSSVPKRHTVARAKSYTDDCLPIYRSLSSLVADH</sequence>
<evidence type="ECO:0000256" key="3">
    <source>
        <dbReference type="ARBA" id="ARBA00008961"/>
    </source>
</evidence>
<name>A0A9W4JWN8_9EURO</name>
<feature type="transmembrane region" description="Helical" evidence="9">
    <location>
        <begin position="111"/>
        <end position="128"/>
    </location>
</feature>
<comment type="caution">
    <text evidence="10">The sequence shown here is derived from an EMBL/GenBank/DDBJ whole genome shotgun (WGS) entry which is preliminary data.</text>
</comment>
<comment type="similarity">
    <text evidence="3">Belongs to the KISH family.</text>
</comment>
<dbReference type="EMBL" id="CAJVPD010000280">
    <property type="protein sequence ID" value="CAG8419201.1"/>
    <property type="molecule type" value="Genomic_DNA"/>
</dbReference>
<dbReference type="AlphaFoldDB" id="A0A9W4JWN8"/>
<evidence type="ECO:0000313" key="11">
    <source>
        <dbReference type="Proteomes" id="UP001152592"/>
    </source>
</evidence>